<dbReference type="EMBL" id="GGEC01063965">
    <property type="protein sequence ID" value="MBX44449.1"/>
    <property type="molecule type" value="Transcribed_RNA"/>
</dbReference>
<proteinExistence type="predicted"/>
<accession>A0A2P2NPM0</accession>
<dbReference type="AlphaFoldDB" id="A0A2P2NPM0"/>
<evidence type="ECO:0000313" key="1">
    <source>
        <dbReference type="EMBL" id="MBX44449.1"/>
    </source>
</evidence>
<sequence>METFPIAFAKDDNNWPSSFYLFSDQVSSMRKPI</sequence>
<protein>
    <submittedName>
        <fullName evidence="1">Uncharacterized protein</fullName>
    </submittedName>
</protein>
<organism evidence="1">
    <name type="scientific">Rhizophora mucronata</name>
    <name type="common">Asiatic mangrove</name>
    <dbReference type="NCBI Taxonomy" id="61149"/>
    <lineage>
        <taxon>Eukaryota</taxon>
        <taxon>Viridiplantae</taxon>
        <taxon>Streptophyta</taxon>
        <taxon>Embryophyta</taxon>
        <taxon>Tracheophyta</taxon>
        <taxon>Spermatophyta</taxon>
        <taxon>Magnoliopsida</taxon>
        <taxon>eudicotyledons</taxon>
        <taxon>Gunneridae</taxon>
        <taxon>Pentapetalae</taxon>
        <taxon>rosids</taxon>
        <taxon>fabids</taxon>
        <taxon>Malpighiales</taxon>
        <taxon>Rhizophoraceae</taxon>
        <taxon>Rhizophora</taxon>
    </lineage>
</organism>
<reference evidence="1" key="1">
    <citation type="submission" date="2018-02" db="EMBL/GenBank/DDBJ databases">
        <title>Rhizophora mucronata_Transcriptome.</title>
        <authorList>
            <person name="Meera S.P."/>
            <person name="Sreeshan A."/>
            <person name="Augustine A."/>
        </authorList>
    </citation>
    <scope>NUCLEOTIDE SEQUENCE</scope>
    <source>
        <tissue evidence="1">Leaf</tissue>
    </source>
</reference>
<name>A0A2P2NPM0_RHIMU</name>